<evidence type="ECO:0000256" key="1">
    <source>
        <dbReference type="SAM" id="MobiDB-lite"/>
    </source>
</evidence>
<dbReference type="Proteomes" id="UP000405805">
    <property type="component" value="Unassembled WGS sequence"/>
</dbReference>
<dbReference type="Gene3D" id="3.90.550.10">
    <property type="entry name" value="Spore Coat Polysaccharide Biosynthesis Protein SpsA, Chain A"/>
    <property type="match status" value="1"/>
</dbReference>
<reference evidence="4" key="1">
    <citation type="submission" date="2019-09" db="EMBL/GenBank/DDBJ databases">
        <title>Distinct polysaccharide growth profiles of human intestinal Prevotella copri isolates.</title>
        <authorList>
            <person name="Fehlner-Peach H."/>
            <person name="Magnabosco C."/>
            <person name="Raghavan V."/>
            <person name="Scher J.U."/>
            <person name="Tett A."/>
            <person name="Cox L.M."/>
            <person name="Gottsegen C."/>
            <person name="Watters A."/>
            <person name="Wiltshire- Gordon J.D."/>
            <person name="Segata N."/>
            <person name="Bonneau R."/>
            <person name="Littman D.R."/>
        </authorList>
    </citation>
    <scope>NUCLEOTIDE SEQUENCE [LARGE SCALE GENOMIC DNA]</scope>
    <source>
        <strain evidence="4">iA624</strain>
    </source>
</reference>
<feature type="region of interest" description="Disordered" evidence="1">
    <location>
        <begin position="39"/>
        <end position="68"/>
    </location>
</feature>
<evidence type="ECO:0000313" key="3">
    <source>
        <dbReference type="EMBL" id="MQO10081.1"/>
    </source>
</evidence>
<comment type="caution">
    <text evidence="3">The sequence shown here is derived from an EMBL/GenBank/DDBJ whole genome shotgun (WGS) entry which is preliminary data.</text>
</comment>
<evidence type="ECO:0000313" key="4">
    <source>
        <dbReference type="Proteomes" id="UP000405805"/>
    </source>
</evidence>
<feature type="transmembrane region" description="Helical" evidence="2">
    <location>
        <begin position="337"/>
        <end position="356"/>
    </location>
</feature>
<protein>
    <submittedName>
        <fullName evidence="3">Glycosyl transferase family 2</fullName>
    </submittedName>
</protein>
<dbReference type="RefSeq" id="WP_153097352.1">
    <property type="nucleotide sequence ID" value="NZ_VZBP01000136.1"/>
</dbReference>
<dbReference type="AlphaFoldDB" id="A0AA90VGC7"/>
<dbReference type="EMBL" id="VZBP01000136">
    <property type="protein sequence ID" value="MQO10081.1"/>
    <property type="molecule type" value="Genomic_DNA"/>
</dbReference>
<keyword evidence="2" id="KW-0472">Membrane</keyword>
<proteinExistence type="predicted"/>
<organism evidence="3 4">
    <name type="scientific">Segatella copri</name>
    <dbReference type="NCBI Taxonomy" id="165179"/>
    <lineage>
        <taxon>Bacteria</taxon>
        <taxon>Pseudomonadati</taxon>
        <taxon>Bacteroidota</taxon>
        <taxon>Bacteroidia</taxon>
        <taxon>Bacteroidales</taxon>
        <taxon>Prevotellaceae</taxon>
        <taxon>Segatella</taxon>
    </lineage>
</organism>
<keyword evidence="2" id="KW-0812">Transmembrane</keyword>
<gene>
    <name evidence="3" type="ORF">F7D57_10265</name>
</gene>
<dbReference type="InterPro" id="IPR029044">
    <property type="entry name" value="Nucleotide-diphossugar_trans"/>
</dbReference>
<evidence type="ECO:0000256" key="2">
    <source>
        <dbReference type="SAM" id="Phobius"/>
    </source>
</evidence>
<feature type="transmembrane region" description="Helical" evidence="2">
    <location>
        <begin position="6"/>
        <end position="25"/>
    </location>
</feature>
<feature type="compositionally biased region" description="Acidic residues" evidence="1">
    <location>
        <begin position="39"/>
        <end position="51"/>
    </location>
</feature>
<sequence length="404" mass="46563">MMTISLTTIIAGAVVVLLAILGSLINPFLRSLRFPDNAENEENPAEEETDSTAETTAKEEEESLESREPISVIITAHDNLYELEHNLQMFLQQKYPADYQVIVVCQSTDGETQDYLKRMAAENSHLYYTYIPESSRYMSRKKLQITLGVKAAKYEWIILTEPTCTPSNDKWLYTMTRNCQEPNHLVLGYVALDEATKGVRRFDSIRKAFYLLRRAQHSYGYRTHMPNVAFRKSDFICEQGYQGNLEYVRGEYDFLVNKYAAYGDTAVELDCDAWLIHDEPTDKAWHNAHLYLQASRKSLTRAKSMMSLMAMDHLFPHLSLIASLGTLAYAILMQDWILTGIAGFALLLLLILRTVIAHKAIKHFDDDISLLKLPFYEYGIIWRNLANKIRYWHADKNDFTSHKL</sequence>
<dbReference type="SUPFAM" id="SSF53448">
    <property type="entry name" value="Nucleotide-diphospho-sugar transferases"/>
    <property type="match status" value="1"/>
</dbReference>
<keyword evidence="2" id="KW-1133">Transmembrane helix</keyword>
<accession>A0AA90VGC7</accession>
<dbReference type="GO" id="GO:0016740">
    <property type="term" value="F:transferase activity"/>
    <property type="evidence" value="ECO:0007669"/>
    <property type="project" value="UniProtKB-KW"/>
</dbReference>
<keyword evidence="3" id="KW-0808">Transferase</keyword>
<feature type="transmembrane region" description="Helical" evidence="2">
    <location>
        <begin position="314"/>
        <end position="331"/>
    </location>
</feature>
<name>A0AA90VGC7_9BACT</name>